<dbReference type="EMBL" id="VJWA01000002">
    <property type="protein sequence ID" value="TRW14351.1"/>
    <property type="molecule type" value="Genomic_DNA"/>
</dbReference>
<evidence type="ECO:0000313" key="2">
    <source>
        <dbReference type="Proteomes" id="UP000317894"/>
    </source>
</evidence>
<keyword evidence="2" id="KW-1185">Reference proteome</keyword>
<accession>A0A552U818</accession>
<comment type="caution">
    <text evidence="1">The sequence shown here is derived from an EMBL/GenBank/DDBJ whole genome shotgun (WGS) entry which is preliminary data.</text>
</comment>
<reference evidence="1 2" key="1">
    <citation type="submission" date="2019-07" db="EMBL/GenBank/DDBJ databases">
        <title>Novel species isolated from glacier.</title>
        <authorList>
            <person name="Liu Q."/>
            <person name="Xin Y.-H."/>
        </authorList>
    </citation>
    <scope>NUCLEOTIDE SEQUENCE [LARGE SCALE GENOMIC DNA]</scope>
    <source>
        <strain evidence="1 2">LB1R16</strain>
    </source>
</reference>
<dbReference type="InterPro" id="IPR038765">
    <property type="entry name" value="Papain-like_cys_pep_sf"/>
</dbReference>
<dbReference type="AlphaFoldDB" id="A0A552U818"/>
<dbReference type="OrthoDB" id="8481272at2"/>
<protein>
    <submittedName>
        <fullName evidence="1">Peptidoglycan endopeptidase</fullName>
    </submittedName>
</protein>
<dbReference type="Gene3D" id="3.90.1720.10">
    <property type="entry name" value="endopeptidase domain like (from Nostoc punctiforme)"/>
    <property type="match status" value="1"/>
</dbReference>
<name>A0A552U818_9SPHN</name>
<sequence length="136" mass="13710">MHASALAIVAAARGCVGTRFRPQGRTPGVALDCIGVVLIAARGGGVSFVVPPYRLGGDGEAALDAGLATQGCVAIERAAPGDILVIAPAPGRRHLGVVTERGVVHAHAGLGRVVEGPLDPDWAVVGAWQLPAQSQE</sequence>
<dbReference type="Proteomes" id="UP000317894">
    <property type="component" value="Unassembled WGS sequence"/>
</dbReference>
<dbReference type="RefSeq" id="WP_144237556.1">
    <property type="nucleotide sequence ID" value="NZ_VJWA01000002.1"/>
</dbReference>
<evidence type="ECO:0000313" key="1">
    <source>
        <dbReference type="EMBL" id="TRW14351.1"/>
    </source>
</evidence>
<gene>
    <name evidence="1" type="ORF">FMM06_11610</name>
</gene>
<dbReference type="SUPFAM" id="SSF54001">
    <property type="entry name" value="Cysteine proteinases"/>
    <property type="match status" value="1"/>
</dbReference>
<proteinExistence type="predicted"/>
<organism evidence="1 2">
    <name type="scientific">Glacieibacterium frigidum</name>
    <dbReference type="NCBI Taxonomy" id="2593303"/>
    <lineage>
        <taxon>Bacteria</taxon>
        <taxon>Pseudomonadati</taxon>
        <taxon>Pseudomonadota</taxon>
        <taxon>Alphaproteobacteria</taxon>
        <taxon>Sphingomonadales</taxon>
        <taxon>Sphingosinicellaceae</taxon>
        <taxon>Glacieibacterium</taxon>
    </lineage>
</organism>